<name>A0ABN2P1Y3_9MICC</name>
<reference evidence="3 4" key="1">
    <citation type="journal article" date="2019" name="Int. J. Syst. Evol. Microbiol.">
        <title>The Global Catalogue of Microorganisms (GCM) 10K type strain sequencing project: providing services to taxonomists for standard genome sequencing and annotation.</title>
        <authorList>
            <consortium name="The Broad Institute Genomics Platform"/>
            <consortium name="The Broad Institute Genome Sequencing Center for Infectious Disease"/>
            <person name="Wu L."/>
            <person name="Ma J."/>
        </authorList>
    </citation>
    <scope>NUCLEOTIDE SEQUENCE [LARGE SCALE GENOMIC DNA]</scope>
    <source>
        <strain evidence="3 4">JCM 13316</strain>
    </source>
</reference>
<sequence>MKTSSLPVTALTLSVLLLSACASPSGSPAASPDPEPDPRPAVQEQPSASPRLVVTHEGGLTVLDTESLESVAEIPLEGFLRLSDAGDGRHLAVSAAGGFHLLDTGSWSEAHGDHAHHYTAEPALTGGLLQADKPGHVVAGAGRTAFFDDASGEVTLVNTGQLAGSVLDAEQIQLPAAHHGVAVPLGGDSLIVSRGSDEGRTGAAVLDRDGAEILRSDECPGLHGEAGAAGAIVFGCDDGMLVYREGAFSKVASPDGYGRMGNQAGSPKSPVILADYKTDPGADLERPETVALVDTASGGLRLVDLGTSYTFRSLGRGDAGEAVVLGTDGALHVIDPGSGAVVSRIQVIDPWEEPVDWQEPRPALQMAGGTAYVTDPVGSRVLAVDLESGAVLHSAALPAAPNEILAAQ</sequence>
<evidence type="ECO:0000313" key="3">
    <source>
        <dbReference type="EMBL" id="GAA1907239.1"/>
    </source>
</evidence>
<feature type="region of interest" description="Disordered" evidence="1">
    <location>
        <begin position="23"/>
        <end position="50"/>
    </location>
</feature>
<dbReference type="InterPro" id="IPR015943">
    <property type="entry name" value="WD40/YVTN_repeat-like_dom_sf"/>
</dbReference>
<evidence type="ECO:0000256" key="2">
    <source>
        <dbReference type="SAM" id="SignalP"/>
    </source>
</evidence>
<dbReference type="RefSeq" id="WP_152225248.1">
    <property type="nucleotide sequence ID" value="NZ_BAAALV010000002.1"/>
</dbReference>
<keyword evidence="4" id="KW-1185">Reference proteome</keyword>
<dbReference type="Gene3D" id="2.130.10.10">
    <property type="entry name" value="YVTN repeat-like/Quinoprotein amine dehydrogenase"/>
    <property type="match status" value="1"/>
</dbReference>
<protein>
    <submittedName>
        <fullName evidence="3">Zinc metallochaperone AztD</fullName>
    </submittedName>
</protein>
<comment type="caution">
    <text evidence="3">The sequence shown here is derived from an EMBL/GenBank/DDBJ whole genome shotgun (WGS) entry which is preliminary data.</text>
</comment>
<dbReference type="SUPFAM" id="SSF50969">
    <property type="entry name" value="YVTN repeat-like/Quinoprotein amine dehydrogenase"/>
    <property type="match status" value="1"/>
</dbReference>
<feature type="signal peptide" evidence="2">
    <location>
        <begin position="1"/>
        <end position="29"/>
    </location>
</feature>
<dbReference type="InterPro" id="IPR047697">
    <property type="entry name" value="AztD-like"/>
</dbReference>
<accession>A0ABN2P1Y3</accession>
<dbReference type="EMBL" id="BAAALV010000002">
    <property type="protein sequence ID" value="GAA1907239.1"/>
    <property type="molecule type" value="Genomic_DNA"/>
</dbReference>
<evidence type="ECO:0000256" key="1">
    <source>
        <dbReference type="SAM" id="MobiDB-lite"/>
    </source>
</evidence>
<evidence type="ECO:0000313" key="4">
    <source>
        <dbReference type="Proteomes" id="UP001500784"/>
    </source>
</evidence>
<dbReference type="NCBIfam" id="NF038015">
    <property type="entry name" value="AztD"/>
    <property type="match status" value="1"/>
</dbReference>
<feature type="compositionally biased region" description="Low complexity" evidence="1">
    <location>
        <begin position="23"/>
        <end position="32"/>
    </location>
</feature>
<proteinExistence type="predicted"/>
<keyword evidence="2" id="KW-0732">Signal</keyword>
<dbReference type="InterPro" id="IPR011044">
    <property type="entry name" value="Quino_amine_DH_bsu"/>
</dbReference>
<gene>
    <name evidence="3" type="primary">aztD</name>
    <name evidence="3" type="ORF">GCM10009688_09050</name>
</gene>
<dbReference type="Proteomes" id="UP001500784">
    <property type="component" value="Unassembled WGS sequence"/>
</dbReference>
<feature type="chain" id="PRO_5045200850" evidence="2">
    <location>
        <begin position="30"/>
        <end position="408"/>
    </location>
</feature>
<dbReference type="PROSITE" id="PS51257">
    <property type="entry name" value="PROKAR_LIPOPROTEIN"/>
    <property type="match status" value="1"/>
</dbReference>
<organism evidence="3 4">
    <name type="scientific">Arthrobacter gandavensis</name>
    <dbReference type="NCBI Taxonomy" id="169960"/>
    <lineage>
        <taxon>Bacteria</taxon>
        <taxon>Bacillati</taxon>
        <taxon>Actinomycetota</taxon>
        <taxon>Actinomycetes</taxon>
        <taxon>Micrococcales</taxon>
        <taxon>Micrococcaceae</taxon>
        <taxon>Arthrobacter</taxon>
    </lineage>
</organism>